<organism evidence="1 2">
    <name type="scientific">Mythimna loreyi</name>
    <dbReference type="NCBI Taxonomy" id="667449"/>
    <lineage>
        <taxon>Eukaryota</taxon>
        <taxon>Metazoa</taxon>
        <taxon>Ecdysozoa</taxon>
        <taxon>Arthropoda</taxon>
        <taxon>Hexapoda</taxon>
        <taxon>Insecta</taxon>
        <taxon>Pterygota</taxon>
        <taxon>Neoptera</taxon>
        <taxon>Endopterygota</taxon>
        <taxon>Lepidoptera</taxon>
        <taxon>Glossata</taxon>
        <taxon>Ditrysia</taxon>
        <taxon>Noctuoidea</taxon>
        <taxon>Noctuidae</taxon>
        <taxon>Noctuinae</taxon>
        <taxon>Hadenini</taxon>
        <taxon>Mythimna</taxon>
    </lineage>
</organism>
<protein>
    <submittedName>
        <fullName evidence="1">Uncharacterized protein</fullName>
    </submittedName>
</protein>
<evidence type="ECO:0000313" key="1">
    <source>
        <dbReference type="EMBL" id="KAJ8719792.1"/>
    </source>
</evidence>
<dbReference type="EMBL" id="CM056779">
    <property type="protein sequence ID" value="KAJ8719792.1"/>
    <property type="molecule type" value="Genomic_DNA"/>
</dbReference>
<dbReference type="Proteomes" id="UP001231649">
    <property type="component" value="Chromosome 3"/>
</dbReference>
<evidence type="ECO:0000313" key="2">
    <source>
        <dbReference type="Proteomes" id="UP001231649"/>
    </source>
</evidence>
<comment type="caution">
    <text evidence="1">The sequence shown here is derived from an EMBL/GenBank/DDBJ whole genome shotgun (WGS) entry which is preliminary data.</text>
</comment>
<gene>
    <name evidence="1" type="ORF">PYW08_011967</name>
</gene>
<name>A0ACC2QLA1_9NEOP</name>
<accession>A0ACC2QLA1</accession>
<sequence>MDLKYLILMIAFATVEINVTESRQNDKRRWKNDKIYSHYVNICDIQDRGSKVHCYCESIKIKTATKADCWVFNGGIAEDDPFWSNFYSQPKIEKLTFNVRADGGLTYIPAKVIVRLERLQYLNIQYANIYSIPSFAFTNSTTLREITLPKNKIAKLEKMSFAHLIMLSNVSLVENQLSELKRDVFYVLPNLQRLYLSKNIISVLHDGCFKHLNNLIKLDLDNNQLTVVIRENFQGLSNLITLDMRNNKLTMIGDLAFAELWSLQELYLDGNEIEFISERGFGGLTQLRKLSLADNKLGTLDDGVLDDIQKLNVLDLRNNNLETLKQEAVQNVLENMKSNYALISLDGNKLTCDCRLSWLHKLRNETKSKRVKASLSRLNCIMDTKINIGTVKIEKPPKTIPHIQGTYKKDIDYEEEEFEEKHYDDAMQDQETENDDTKIEYKRKLLEIPAEMLPCPNRLIYEASYSPPTQDEVKYYKTSSSQMLVATTVNLLLVVAIL</sequence>
<reference evidence="1" key="1">
    <citation type="submission" date="2023-03" db="EMBL/GenBank/DDBJ databases">
        <title>Chromosome-level genomes of two armyworms, Mythimna separata and Mythimna loreyi, provide insights into the biosynthesis and reception of sex pheromones.</title>
        <authorList>
            <person name="Zhao H."/>
        </authorList>
    </citation>
    <scope>NUCLEOTIDE SEQUENCE</scope>
    <source>
        <strain evidence="1">BeijingLab</strain>
    </source>
</reference>
<proteinExistence type="predicted"/>
<keyword evidence="2" id="KW-1185">Reference proteome</keyword>